<protein>
    <submittedName>
        <fullName evidence="2">Uncharacterized protein</fullName>
    </submittedName>
</protein>
<proteinExistence type="predicted"/>
<accession>A0A545UWV6</accession>
<feature type="compositionally biased region" description="Low complexity" evidence="1">
    <location>
        <begin position="149"/>
        <end position="172"/>
    </location>
</feature>
<comment type="caution">
    <text evidence="2">The sequence shown here is derived from an EMBL/GenBank/DDBJ whole genome shotgun (WGS) entry which is preliminary data.</text>
</comment>
<feature type="region of interest" description="Disordered" evidence="1">
    <location>
        <begin position="1"/>
        <end position="56"/>
    </location>
</feature>
<keyword evidence="3" id="KW-1185">Reference proteome</keyword>
<feature type="compositionally biased region" description="Basic and acidic residues" evidence="1">
    <location>
        <begin position="34"/>
        <end position="44"/>
    </location>
</feature>
<feature type="region of interest" description="Disordered" evidence="1">
    <location>
        <begin position="557"/>
        <end position="593"/>
    </location>
</feature>
<feature type="region of interest" description="Disordered" evidence="1">
    <location>
        <begin position="134"/>
        <end position="178"/>
    </location>
</feature>
<feature type="region of interest" description="Disordered" evidence="1">
    <location>
        <begin position="192"/>
        <end position="230"/>
    </location>
</feature>
<feature type="compositionally biased region" description="Basic and acidic residues" evidence="1">
    <location>
        <begin position="571"/>
        <end position="581"/>
    </location>
</feature>
<feature type="compositionally biased region" description="Low complexity" evidence="1">
    <location>
        <begin position="86"/>
        <end position="102"/>
    </location>
</feature>
<reference evidence="2 3" key="1">
    <citation type="journal article" date="2019" name="Appl. Microbiol. Biotechnol.">
        <title>Genome sequence of Isaria javanica and comparative genome analysis insights into family S53 peptidase evolution in fungal entomopathogens.</title>
        <authorList>
            <person name="Lin R."/>
            <person name="Zhang X."/>
            <person name="Xin B."/>
            <person name="Zou M."/>
            <person name="Gao Y."/>
            <person name="Qin F."/>
            <person name="Hu Q."/>
            <person name="Xie B."/>
            <person name="Cheng X."/>
        </authorList>
    </citation>
    <scope>NUCLEOTIDE SEQUENCE [LARGE SCALE GENOMIC DNA]</scope>
    <source>
        <strain evidence="2 3">IJ1G</strain>
    </source>
</reference>
<feature type="compositionally biased region" description="Polar residues" evidence="1">
    <location>
        <begin position="1"/>
        <end position="13"/>
    </location>
</feature>
<evidence type="ECO:0000313" key="2">
    <source>
        <dbReference type="EMBL" id="TQV93953.1"/>
    </source>
</evidence>
<sequence length="593" mass="65177">MRTAKTKTGSLKTVSGPKRICQDRTPSDATTPKAMKDPNWRTRQDTGSSTDIENIMPPAEHFNSKIYPQAAEFQSNHTSQHDRSSSEFSLLDRSSSESSSTSENFVKIVKKIDLKPIQGRKMSIFELDIHQETPTPTIAGDDRRYVKVSRNSSSHQRDSSSASEVSEPSANSGKAHTPDLFQVVTLDRLCRQSSSSNSAHTPLHESRSIYERDKDSSNPVEQTVPVVQDRLQVDETQSPQTAIRHSRDQAFRRLIQRLNRDNHSAVTRAPQSPLKNQTRHKPPGPEAINKSMESFRRPVAGQGRRNQTISDFKVDYWGKSQSSINSCEGSENAVQALTKQNAWNPKAREFLSLGHQQNPRRPLPWDTSVPVMPEKVSHNLNSLPQPTTAAWLKDNTLSLNPYLPPQDQASIPTCSFNPQVVPLSPGFNLALGSETFGTSQYLPGNAAPQPPFFAVPPLPGVQAPMMPFGNLAAHQLAAQQLAAQQLAAQQIAAIPYLASLASLGPLPLLNGLEKPQFAANSRRPPVPKPTLPNAGAQLAYEEWIEWRKAHEPGYAVECKARQQRRSQRSKGPKDGGGDKPAESVAPARAVAAA</sequence>
<dbReference type="EMBL" id="SPUK01000011">
    <property type="protein sequence ID" value="TQV93953.1"/>
    <property type="molecule type" value="Genomic_DNA"/>
</dbReference>
<dbReference type="Proteomes" id="UP000315783">
    <property type="component" value="Unassembled WGS sequence"/>
</dbReference>
<feature type="region of interest" description="Disordered" evidence="1">
    <location>
        <begin position="69"/>
        <end position="103"/>
    </location>
</feature>
<feature type="compositionally biased region" description="Basic and acidic residues" evidence="1">
    <location>
        <begin position="202"/>
        <end position="216"/>
    </location>
</feature>
<dbReference type="AlphaFoldDB" id="A0A545UWV6"/>
<feature type="compositionally biased region" description="Basic residues" evidence="1">
    <location>
        <begin position="561"/>
        <end position="570"/>
    </location>
</feature>
<gene>
    <name evidence="2" type="ORF">IF1G_07685</name>
</gene>
<feature type="compositionally biased region" description="Low complexity" evidence="1">
    <location>
        <begin position="582"/>
        <end position="593"/>
    </location>
</feature>
<evidence type="ECO:0000313" key="3">
    <source>
        <dbReference type="Proteomes" id="UP000315783"/>
    </source>
</evidence>
<evidence type="ECO:0000256" key="1">
    <source>
        <dbReference type="SAM" id="MobiDB-lite"/>
    </source>
</evidence>
<organism evidence="2 3">
    <name type="scientific">Cordyceps javanica</name>
    <dbReference type="NCBI Taxonomy" id="43265"/>
    <lineage>
        <taxon>Eukaryota</taxon>
        <taxon>Fungi</taxon>
        <taxon>Dikarya</taxon>
        <taxon>Ascomycota</taxon>
        <taxon>Pezizomycotina</taxon>
        <taxon>Sordariomycetes</taxon>
        <taxon>Hypocreomycetidae</taxon>
        <taxon>Hypocreales</taxon>
        <taxon>Cordycipitaceae</taxon>
        <taxon>Cordyceps</taxon>
    </lineage>
</organism>
<name>A0A545UWV6_9HYPO</name>
<feature type="region of interest" description="Disordered" evidence="1">
    <location>
        <begin position="259"/>
        <end position="291"/>
    </location>
</feature>